<dbReference type="InterPro" id="IPR036285">
    <property type="entry name" value="PRP4-like_sf"/>
</dbReference>
<gene>
    <name evidence="9" type="ORF">FVE85_3810</name>
    <name evidence="8" type="ORF">FVE85_9378</name>
</gene>
<dbReference type="InterPro" id="IPR015943">
    <property type="entry name" value="WD40/YVTN_repeat-like_dom_sf"/>
</dbReference>
<dbReference type="EMBL" id="VRMN01000020">
    <property type="protein sequence ID" value="KAA8490661.1"/>
    <property type="molecule type" value="Genomic_DNA"/>
</dbReference>
<dbReference type="CDD" id="cd00200">
    <property type="entry name" value="WD40"/>
    <property type="match status" value="1"/>
</dbReference>
<dbReference type="SMART" id="SM00320">
    <property type="entry name" value="WD40"/>
    <property type="match status" value="6"/>
</dbReference>
<feature type="repeat" description="WD" evidence="6">
    <location>
        <begin position="400"/>
        <end position="441"/>
    </location>
</feature>
<dbReference type="GO" id="GO:0006412">
    <property type="term" value="P:translation"/>
    <property type="evidence" value="ECO:0007669"/>
    <property type="project" value="InterPro"/>
</dbReference>
<evidence type="ECO:0000256" key="5">
    <source>
        <dbReference type="ARBA" id="ARBA00023274"/>
    </source>
</evidence>
<keyword evidence="10" id="KW-1185">Reference proteome</keyword>
<evidence type="ECO:0000313" key="8">
    <source>
        <dbReference type="EMBL" id="KAA8490605.1"/>
    </source>
</evidence>
<evidence type="ECO:0000313" key="9">
    <source>
        <dbReference type="EMBL" id="KAA8490661.1"/>
    </source>
</evidence>
<feature type="repeat" description="WD" evidence="6">
    <location>
        <begin position="541"/>
        <end position="582"/>
    </location>
</feature>
<evidence type="ECO:0000256" key="4">
    <source>
        <dbReference type="ARBA" id="ARBA00022980"/>
    </source>
</evidence>
<dbReference type="PROSITE" id="PS00678">
    <property type="entry name" value="WD_REPEATS_1"/>
    <property type="match status" value="1"/>
</dbReference>
<evidence type="ECO:0000256" key="2">
    <source>
        <dbReference type="ARBA" id="ARBA00022574"/>
    </source>
</evidence>
<dbReference type="InterPro" id="IPR000892">
    <property type="entry name" value="Ribosomal_eS26"/>
</dbReference>
<feature type="compositionally biased region" description="Polar residues" evidence="7">
    <location>
        <begin position="321"/>
        <end position="332"/>
    </location>
</feature>
<dbReference type="SUPFAM" id="SSF158230">
    <property type="entry name" value="PRP4-like"/>
    <property type="match status" value="1"/>
</dbReference>
<name>A0A5J4YHJ4_PORPP</name>
<feature type="region of interest" description="Disordered" evidence="7">
    <location>
        <begin position="148"/>
        <end position="168"/>
    </location>
</feature>
<comment type="caution">
    <text evidence="8">The sequence shown here is derived from an EMBL/GenBank/DDBJ whole genome shotgun (WGS) entry which is preliminary data.</text>
</comment>
<dbReference type="SUPFAM" id="SSF50978">
    <property type="entry name" value="WD40 repeat-like"/>
    <property type="match status" value="1"/>
</dbReference>
<sequence>MTVKRRNHGRNRHGRNHTRMVNCDGCGCKPPKDKAIKRFTVRNIVDKSSLRDLEEACIIASYELPKMYNKVQYCVSCAVHRKTVRPRSAEDRKIRHTGRPQLQDKDTRFVHRTGFLTFTPRVPHLSVPSMQTSNSDSVDRTGILTRSARSRSRHAMQGDPGGSQEPLFGTASRLAAQRLADSERARRIAAIGRALHLPARDEQIQAELRALNEPECFESEDAHHRRERLRYALALKAFTVESSDFGGSASDKDGAGQAGIESPPAHEKSKPITALPVEVESFASADTAIASELRAVRQRILSSSLRASHARLRREHREYTESSPETRLAQRATSTNCIEHAAGLRLHQSRHAHERPTSQTRLVRATHAAGGSEYMLISASYGGDLALWSPYTGQQIGQRVHVHTSRVTGLEHSSEHGLVASCSSDGSACVWTLDVDTGLQRRQDLSVHGTEATHGRPALLDIVLHPHVPLALVACAGANTWRAHNIERPDEATFLYEQSGHAHHVTALACHPDGSLIVSGGADGALLLWDLRSGKNIARFEGVHSEPITSVDFDPRGTHFASGARDNLVKIFDVRKLRWYHTLAAHPSVISCVRYQPAPGHEGGTLISSSFDRTCRVFASRRGWVQINSLDAHLDKVTSCDISEDGTMVVTGCYDKSWKVWTGADAQRGSWGPSMSLKPEKVR</sequence>
<dbReference type="PROSITE" id="PS50294">
    <property type="entry name" value="WD_REPEATS_REGION"/>
    <property type="match status" value="3"/>
</dbReference>
<dbReference type="Pfam" id="PF00400">
    <property type="entry name" value="WD40"/>
    <property type="match status" value="5"/>
</dbReference>
<keyword evidence="2 6" id="KW-0853">WD repeat</keyword>
<keyword evidence="3" id="KW-0677">Repeat</keyword>
<dbReference type="Pfam" id="PF01283">
    <property type="entry name" value="Ribosomal_S26e"/>
    <property type="match status" value="1"/>
</dbReference>
<feature type="repeat" description="WD" evidence="6">
    <location>
        <begin position="630"/>
        <end position="661"/>
    </location>
</feature>
<dbReference type="PANTHER" id="PTHR19846">
    <property type="entry name" value="WD40 REPEAT PROTEIN"/>
    <property type="match status" value="1"/>
</dbReference>
<feature type="repeat" description="WD" evidence="6">
    <location>
        <begin position="498"/>
        <end position="539"/>
    </location>
</feature>
<keyword evidence="5" id="KW-0687">Ribonucleoprotein</keyword>
<protein>
    <submittedName>
        <fullName evidence="8">Putative WD repeat-containing protein</fullName>
    </submittedName>
</protein>
<proteinExistence type="inferred from homology"/>
<feature type="region of interest" description="Disordered" evidence="7">
    <location>
        <begin position="244"/>
        <end position="271"/>
    </location>
</feature>
<accession>A0A5J4YHJ4</accession>
<dbReference type="PROSITE" id="PS50082">
    <property type="entry name" value="WD_REPEATS_2"/>
    <property type="match status" value="4"/>
</dbReference>
<evidence type="ECO:0000256" key="6">
    <source>
        <dbReference type="PROSITE-ProRule" id="PRU00221"/>
    </source>
</evidence>
<dbReference type="GO" id="GO:0005840">
    <property type="term" value="C:ribosome"/>
    <property type="evidence" value="ECO:0007669"/>
    <property type="project" value="UniProtKB-KW"/>
</dbReference>
<reference evidence="8" key="2">
    <citation type="submission" date="2019-09" db="EMBL/GenBank/DDBJ databases">
        <title>Expansion of phycobilisome linker gene families in mesophilic red algae.</title>
        <authorList>
            <person name="Lee J."/>
        </authorList>
    </citation>
    <scope>NUCLEOTIDE SEQUENCE [LARGE SCALE GENOMIC DNA]</scope>
    <source>
        <strain evidence="8">CCMP 1328</strain>
        <tissue evidence="8">Unicellular</tissue>
    </source>
</reference>
<dbReference type="InterPro" id="IPR001680">
    <property type="entry name" value="WD40_rpt"/>
</dbReference>
<dbReference type="GO" id="GO:0000398">
    <property type="term" value="P:mRNA splicing, via spliceosome"/>
    <property type="evidence" value="ECO:0007669"/>
    <property type="project" value="TreeGrafter"/>
</dbReference>
<dbReference type="InterPro" id="IPR019775">
    <property type="entry name" value="WD40_repeat_CS"/>
</dbReference>
<evidence type="ECO:0000256" key="3">
    <source>
        <dbReference type="ARBA" id="ARBA00022737"/>
    </source>
</evidence>
<organism evidence="8 10">
    <name type="scientific">Porphyridium purpureum</name>
    <name type="common">Red alga</name>
    <name type="synonym">Porphyridium cruentum</name>
    <dbReference type="NCBI Taxonomy" id="35688"/>
    <lineage>
        <taxon>Eukaryota</taxon>
        <taxon>Rhodophyta</taxon>
        <taxon>Bangiophyceae</taxon>
        <taxon>Porphyridiales</taxon>
        <taxon>Porphyridiaceae</taxon>
        <taxon>Porphyridium</taxon>
    </lineage>
</organism>
<dbReference type="InterPro" id="IPR038551">
    <property type="entry name" value="Ribosomal_eS26_sf"/>
</dbReference>
<feature type="region of interest" description="Disordered" evidence="7">
    <location>
        <begin position="313"/>
        <end position="332"/>
    </location>
</feature>
<dbReference type="Gene3D" id="2.130.10.10">
    <property type="entry name" value="YVTN repeat-like/Quinoprotein amine dehydrogenase"/>
    <property type="match status" value="2"/>
</dbReference>
<comment type="similarity">
    <text evidence="1">Belongs to the eukaryotic ribosomal protein eS26 family.</text>
</comment>
<dbReference type="GO" id="GO:0030621">
    <property type="term" value="F:U4 snRNA binding"/>
    <property type="evidence" value="ECO:0007669"/>
    <property type="project" value="TreeGrafter"/>
</dbReference>
<reference evidence="10" key="1">
    <citation type="journal article" date="2019" name="Nat. Commun.">
        <title>Expansion of phycobilisome linker gene families in mesophilic red algae.</title>
        <authorList>
            <person name="Lee J."/>
            <person name="Kim D."/>
            <person name="Bhattacharya D."/>
            <person name="Yoon H.S."/>
        </authorList>
    </citation>
    <scope>NUCLEOTIDE SEQUENCE [LARGE SCALE GENOMIC DNA]</scope>
    <source>
        <strain evidence="10">CCMP 1328</strain>
    </source>
</reference>
<dbReference type="Gene3D" id="3.30.1740.20">
    <property type="entry name" value="Ribosomal protein S26e"/>
    <property type="match status" value="1"/>
</dbReference>
<evidence type="ECO:0000256" key="7">
    <source>
        <dbReference type="SAM" id="MobiDB-lite"/>
    </source>
</evidence>
<keyword evidence="4" id="KW-0689">Ribosomal protein</keyword>
<dbReference type="InterPro" id="IPR036322">
    <property type="entry name" value="WD40_repeat_dom_sf"/>
</dbReference>
<evidence type="ECO:0000256" key="1">
    <source>
        <dbReference type="ARBA" id="ARBA00008596"/>
    </source>
</evidence>
<dbReference type="EMBL" id="VRMN01000021">
    <property type="protein sequence ID" value="KAA8490605.1"/>
    <property type="molecule type" value="Genomic_DNA"/>
</dbReference>
<dbReference type="GO" id="GO:0017070">
    <property type="term" value="F:U6 snRNA binding"/>
    <property type="evidence" value="ECO:0007669"/>
    <property type="project" value="TreeGrafter"/>
</dbReference>
<dbReference type="GO" id="GO:0046540">
    <property type="term" value="C:U4/U6 x U5 tri-snRNP complex"/>
    <property type="evidence" value="ECO:0007669"/>
    <property type="project" value="TreeGrafter"/>
</dbReference>
<dbReference type="OrthoDB" id="10262653at2759"/>
<evidence type="ECO:0000313" key="10">
    <source>
        <dbReference type="Proteomes" id="UP000324585"/>
    </source>
</evidence>
<dbReference type="PANTHER" id="PTHR19846:SF0">
    <property type="entry name" value="PRE-MRNA PROCESSING FACTOR 4"/>
    <property type="match status" value="1"/>
</dbReference>
<dbReference type="GO" id="GO:0003735">
    <property type="term" value="F:structural constituent of ribosome"/>
    <property type="evidence" value="ECO:0007669"/>
    <property type="project" value="InterPro"/>
</dbReference>
<dbReference type="Proteomes" id="UP000324585">
    <property type="component" value="Unassembled WGS sequence"/>
</dbReference>
<dbReference type="AlphaFoldDB" id="A0A5J4YHJ4"/>